<organism evidence="2 3">
    <name type="scientific">Pseudobutyrivibrio ruminis DSM 9787</name>
    <dbReference type="NCBI Taxonomy" id="1123011"/>
    <lineage>
        <taxon>Bacteria</taxon>
        <taxon>Bacillati</taxon>
        <taxon>Bacillota</taxon>
        <taxon>Clostridia</taxon>
        <taxon>Lachnospirales</taxon>
        <taxon>Lachnospiraceae</taxon>
        <taxon>Pseudobutyrivibrio</taxon>
    </lineage>
</organism>
<dbReference type="RefSeq" id="WP_097076782.1">
    <property type="nucleotide sequence ID" value="NZ_OBMR01000009.1"/>
</dbReference>
<dbReference type="InterPro" id="IPR025874">
    <property type="entry name" value="DZR"/>
</dbReference>
<name>A0A285SQ84_9FIRM</name>
<feature type="domain" description="DZANK-type" evidence="1">
    <location>
        <begin position="95"/>
        <end position="183"/>
    </location>
</feature>
<dbReference type="EMBL" id="OBMR01000009">
    <property type="protein sequence ID" value="SOC10153.1"/>
    <property type="molecule type" value="Genomic_DNA"/>
</dbReference>
<sequence>MGFFDDFGKKISDASQGAIAKTKDFADVAKLNSNISDEERRINNAYQQIGKLYFEMHLEDFEDCFKDHFAAINESLGKIQDYRQQITNIKGVVKCPNCGAEVPKDSAFCSSCGTPVPKQEAPVDVPAAEAEVVSAPEAAPVAEEAPVETPVEEAPAVEAPVEKKCPSCGATLENGALFCTNCGTKVEEN</sequence>
<evidence type="ECO:0000313" key="3">
    <source>
        <dbReference type="Proteomes" id="UP000219563"/>
    </source>
</evidence>
<evidence type="ECO:0000259" key="1">
    <source>
        <dbReference type="Pfam" id="PF12773"/>
    </source>
</evidence>
<evidence type="ECO:0000313" key="2">
    <source>
        <dbReference type="EMBL" id="SOC10153.1"/>
    </source>
</evidence>
<dbReference type="Proteomes" id="UP000219563">
    <property type="component" value="Unassembled WGS sequence"/>
</dbReference>
<gene>
    <name evidence="2" type="ORF">SAMN02910411_2609</name>
</gene>
<protein>
    <submittedName>
        <fullName evidence="2">Double zinc ribbon</fullName>
    </submittedName>
</protein>
<dbReference type="Pfam" id="PF12773">
    <property type="entry name" value="DZR"/>
    <property type="match status" value="1"/>
</dbReference>
<reference evidence="2 3" key="1">
    <citation type="submission" date="2017-08" db="EMBL/GenBank/DDBJ databases">
        <authorList>
            <person name="de Groot N.N."/>
        </authorList>
    </citation>
    <scope>NUCLEOTIDE SEQUENCE [LARGE SCALE GENOMIC DNA]</scope>
    <source>
        <strain evidence="2 3">DSM 9787</strain>
    </source>
</reference>
<dbReference type="AlphaFoldDB" id="A0A285SQ84"/>
<accession>A0A285SQ84</accession>
<proteinExistence type="predicted"/>